<protein>
    <submittedName>
        <fullName evidence="3">DUF397 domain-containing protein</fullName>
    </submittedName>
</protein>
<keyword evidence="4" id="KW-1185">Reference proteome</keyword>
<dbReference type="InterPro" id="IPR007278">
    <property type="entry name" value="DUF397"/>
</dbReference>
<dbReference type="RefSeq" id="WP_311611525.1">
    <property type="nucleotide sequence ID" value="NZ_JAVRFI010000009.1"/>
</dbReference>
<feature type="region of interest" description="Disordered" evidence="1">
    <location>
        <begin position="1"/>
        <end position="27"/>
    </location>
</feature>
<sequence>MQDPAGASHAWRKSRHSGPDNGDCLEVASPNRTTVHIRDSKAAPHGPALLFPLPAWEAFIDTLR</sequence>
<dbReference type="EMBL" id="JAVRFI010000009">
    <property type="protein sequence ID" value="MDT0450597.1"/>
    <property type="molecule type" value="Genomic_DNA"/>
</dbReference>
<name>A0ABU2SNN5_9ACTN</name>
<dbReference type="Pfam" id="PF04149">
    <property type="entry name" value="DUF397"/>
    <property type="match status" value="1"/>
</dbReference>
<gene>
    <name evidence="3" type="ORF">RM609_16165</name>
</gene>
<organism evidence="3 4">
    <name type="scientific">Streptomyces hesseae</name>
    <dbReference type="NCBI Taxonomy" id="3075519"/>
    <lineage>
        <taxon>Bacteria</taxon>
        <taxon>Bacillati</taxon>
        <taxon>Actinomycetota</taxon>
        <taxon>Actinomycetes</taxon>
        <taxon>Kitasatosporales</taxon>
        <taxon>Streptomycetaceae</taxon>
        <taxon>Streptomyces</taxon>
    </lineage>
</organism>
<evidence type="ECO:0000313" key="3">
    <source>
        <dbReference type="EMBL" id="MDT0450597.1"/>
    </source>
</evidence>
<feature type="domain" description="DUF397" evidence="2">
    <location>
        <begin position="10"/>
        <end position="64"/>
    </location>
</feature>
<reference evidence="3" key="1">
    <citation type="submission" date="2024-05" db="EMBL/GenBank/DDBJ databases">
        <title>30 novel species of actinomycetes from the DSMZ collection.</title>
        <authorList>
            <person name="Nouioui I."/>
        </authorList>
    </citation>
    <scope>NUCLEOTIDE SEQUENCE</scope>
    <source>
        <strain evidence="3">DSM 40473</strain>
    </source>
</reference>
<evidence type="ECO:0000256" key="1">
    <source>
        <dbReference type="SAM" id="MobiDB-lite"/>
    </source>
</evidence>
<accession>A0ABU2SNN5</accession>
<comment type="caution">
    <text evidence="3">The sequence shown here is derived from an EMBL/GenBank/DDBJ whole genome shotgun (WGS) entry which is preliminary data.</text>
</comment>
<proteinExistence type="predicted"/>
<dbReference type="Proteomes" id="UP001180531">
    <property type="component" value="Unassembled WGS sequence"/>
</dbReference>
<evidence type="ECO:0000259" key="2">
    <source>
        <dbReference type="Pfam" id="PF04149"/>
    </source>
</evidence>
<evidence type="ECO:0000313" key="4">
    <source>
        <dbReference type="Proteomes" id="UP001180531"/>
    </source>
</evidence>